<keyword evidence="3" id="KW-1003">Cell membrane</keyword>
<gene>
    <name evidence="9" type="ORF">SAMN05660297_00494</name>
</gene>
<dbReference type="GO" id="GO:0005886">
    <property type="term" value="C:plasma membrane"/>
    <property type="evidence" value="ECO:0007669"/>
    <property type="project" value="UniProtKB-SubCell"/>
</dbReference>
<dbReference type="InterPro" id="IPR007227">
    <property type="entry name" value="Cell_shape_determining_MreD"/>
</dbReference>
<dbReference type="STRING" id="426128.SAMN05660297_00494"/>
<evidence type="ECO:0000256" key="4">
    <source>
        <dbReference type="ARBA" id="ARBA00022692"/>
    </source>
</evidence>
<comment type="subcellular location">
    <subcellularLocation>
        <location evidence="1">Cell membrane</location>
        <topology evidence="1">Multi-pass membrane protein</topology>
    </subcellularLocation>
</comment>
<dbReference type="NCBIfam" id="TIGR03426">
    <property type="entry name" value="shape_MreD"/>
    <property type="match status" value="1"/>
</dbReference>
<feature type="transmembrane region" description="Helical" evidence="8">
    <location>
        <begin position="133"/>
        <end position="152"/>
    </location>
</feature>
<feature type="transmembrane region" description="Helical" evidence="8">
    <location>
        <begin position="95"/>
        <end position="121"/>
    </location>
</feature>
<evidence type="ECO:0000256" key="8">
    <source>
        <dbReference type="SAM" id="Phobius"/>
    </source>
</evidence>
<keyword evidence="10" id="KW-1185">Reference proteome</keyword>
<dbReference type="RefSeq" id="WP_090438742.1">
    <property type="nucleotide sequence ID" value="NZ_FOHU01000001.1"/>
</dbReference>
<dbReference type="PIRSF" id="PIRSF037497">
    <property type="entry name" value="MreD_Clostridium/Treponema_prd"/>
    <property type="match status" value="1"/>
</dbReference>
<evidence type="ECO:0000256" key="1">
    <source>
        <dbReference type="ARBA" id="ARBA00004651"/>
    </source>
</evidence>
<evidence type="ECO:0000256" key="3">
    <source>
        <dbReference type="ARBA" id="ARBA00022475"/>
    </source>
</evidence>
<evidence type="ECO:0000256" key="6">
    <source>
        <dbReference type="ARBA" id="ARBA00022989"/>
    </source>
</evidence>
<evidence type="ECO:0000256" key="5">
    <source>
        <dbReference type="ARBA" id="ARBA00022960"/>
    </source>
</evidence>
<keyword evidence="4 8" id="KW-0812">Transmembrane</keyword>
<protein>
    <submittedName>
        <fullName evidence="9">Rod shape-determining protein MreD</fullName>
    </submittedName>
</protein>
<dbReference type="GO" id="GO:0008360">
    <property type="term" value="P:regulation of cell shape"/>
    <property type="evidence" value="ECO:0007669"/>
    <property type="project" value="UniProtKB-KW"/>
</dbReference>
<evidence type="ECO:0000256" key="7">
    <source>
        <dbReference type="ARBA" id="ARBA00023136"/>
    </source>
</evidence>
<dbReference type="AlphaFoldDB" id="A0A1H9Z1Z4"/>
<dbReference type="Pfam" id="PF04093">
    <property type="entry name" value="MreD"/>
    <property type="match status" value="1"/>
</dbReference>
<keyword evidence="7 8" id="KW-0472">Membrane</keyword>
<reference evidence="9 10" key="1">
    <citation type="submission" date="2016-10" db="EMBL/GenBank/DDBJ databases">
        <authorList>
            <person name="de Groot N.N."/>
        </authorList>
    </citation>
    <scope>NUCLEOTIDE SEQUENCE [LARGE SCALE GENOMIC DNA]</scope>
    <source>
        <strain evidence="9 10">DSM 18979</strain>
    </source>
</reference>
<evidence type="ECO:0000313" key="9">
    <source>
        <dbReference type="EMBL" id="SES74891.1"/>
    </source>
</evidence>
<accession>A0A1H9Z1Z4</accession>
<comment type="similarity">
    <text evidence="2">Belongs to the MreD family.</text>
</comment>
<feature type="transmembrane region" description="Helical" evidence="8">
    <location>
        <begin position="63"/>
        <end position="83"/>
    </location>
</feature>
<keyword evidence="5" id="KW-0133">Cell shape</keyword>
<evidence type="ECO:0000256" key="2">
    <source>
        <dbReference type="ARBA" id="ARBA00007776"/>
    </source>
</evidence>
<organism evidence="9 10">
    <name type="scientific">Natronincola peptidivorans</name>
    <dbReference type="NCBI Taxonomy" id="426128"/>
    <lineage>
        <taxon>Bacteria</taxon>
        <taxon>Bacillati</taxon>
        <taxon>Bacillota</taxon>
        <taxon>Clostridia</taxon>
        <taxon>Peptostreptococcales</taxon>
        <taxon>Natronincolaceae</taxon>
        <taxon>Natronincola</taxon>
    </lineage>
</organism>
<sequence>MKILVIGLIIVINLILQPTLFQFIRINNVLPNTSLILVVCFAINNNKTKGTAIGFTIGILQDILFSKMIGINALIYMLIGYFISLTNRNIFKDNLIIPVVLTGLATGFYYIVGTFLVYFLGFHMEFFNIFKNMLFVEIVYNAIISIFIYIYVSKLYKSKRKRY</sequence>
<evidence type="ECO:0000313" key="10">
    <source>
        <dbReference type="Proteomes" id="UP000199568"/>
    </source>
</evidence>
<keyword evidence="6 8" id="KW-1133">Transmembrane helix</keyword>
<dbReference type="OrthoDB" id="9796616at2"/>
<proteinExistence type="inferred from homology"/>
<dbReference type="EMBL" id="FOHU01000001">
    <property type="protein sequence ID" value="SES74891.1"/>
    <property type="molecule type" value="Genomic_DNA"/>
</dbReference>
<dbReference type="Proteomes" id="UP000199568">
    <property type="component" value="Unassembled WGS sequence"/>
</dbReference>
<name>A0A1H9Z1Z4_9FIRM</name>
<dbReference type="InterPro" id="IPR017225">
    <property type="entry name" value="Cell_shape_determin_MreD_prd"/>
</dbReference>